<gene>
    <name evidence="2" type="ORF">VITISV_026203</name>
</gene>
<proteinExistence type="predicted"/>
<dbReference type="InterPro" id="IPR050951">
    <property type="entry name" value="Retrovirus_Pol_polyprotein"/>
</dbReference>
<dbReference type="SUPFAM" id="SSF56672">
    <property type="entry name" value="DNA/RNA polymerases"/>
    <property type="match status" value="1"/>
</dbReference>
<dbReference type="Gene3D" id="3.30.70.270">
    <property type="match status" value="3"/>
</dbReference>
<dbReference type="AlphaFoldDB" id="A5AN27"/>
<accession>A5AN27</accession>
<evidence type="ECO:0000313" key="2">
    <source>
        <dbReference type="EMBL" id="CAN73588.1"/>
    </source>
</evidence>
<feature type="region of interest" description="Disordered" evidence="1">
    <location>
        <begin position="36"/>
        <end position="57"/>
    </location>
</feature>
<name>A5AN27_VITVI</name>
<reference evidence="2" key="1">
    <citation type="journal article" date="2007" name="PLoS ONE">
        <title>The first genome sequence of an elite grapevine cultivar (Pinot noir Vitis vinifera L.): coping with a highly heterozygous genome.</title>
        <authorList>
            <person name="Velasco R."/>
            <person name="Zharkikh A."/>
            <person name="Troggio M."/>
            <person name="Cartwright D.A."/>
            <person name="Cestaro A."/>
            <person name="Pruss D."/>
            <person name="Pindo M."/>
            <person name="FitzGerald L.M."/>
            <person name="Vezzulli S."/>
            <person name="Reid J."/>
            <person name="Malacarne G."/>
            <person name="Iliev D."/>
            <person name="Coppola G."/>
            <person name="Wardell B."/>
            <person name="Micheletti D."/>
            <person name="Macalma T."/>
            <person name="Facci M."/>
            <person name="Mitchell J.T."/>
            <person name="Perazzolli M."/>
            <person name="Eldredge G."/>
            <person name="Gatto P."/>
            <person name="Oyzerski R."/>
            <person name="Moretto M."/>
            <person name="Gutin N."/>
            <person name="Stefanini M."/>
            <person name="Chen Y."/>
            <person name="Segala C."/>
            <person name="Davenport C."/>
            <person name="Dematte L."/>
            <person name="Mraz A."/>
            <person name="Battilana J."/>
            <person name="Stormo K."/>
            <person name="Costa F."/>
            <person name="Tao Q."/>
            <person name="Si-Ammour A."/>
            <person name="Harkins T."/>
            <person name="Lackey A."/>
            <person name="Perbost C."/>
            <person name="Taillon B."/>
            <person name="Stella A."/>
            <person name="Solovyev V."/>
            <person name="Fawcett J.A."/>
            <person name="Sterck L."/>
            <person name="Vandepoele K."/>
            <person name="Grando S.M."/>
            <person name="Toppo S."/>
            <person name="Moser C."/>
            <person name="Lanchbury J."/>
            <person name="Bogden R."/>
            <person name="Skolnick M."/>
            <person name="Sgaramella V."/>
            <person name="Bhatnagar S.K."/>
            <person name="Fontana P."/>
            <person name="Gutin A."/>
            <person name="Van de Peer Y."/>
            <person name="Salamini F."/>
            <person name="Viola R."/>
        </authorList>
    </citation>
    <scope>NUCLEOTIDE SEQUENCE</scope>
</reference>
<dbReference type="Gene3D" id="3.10.10.10">
    <property type="entry name" value="HIV Type 1 Reverse Transcriptase, subunit A, domain 1"/>
    <property type="match status" value="1"/>
</dbReference>
<dbReference type="InterPro" id="IPR043502">
    <property type="entry name" value="DNA/RNA_pol_sf"/>
</dbReference>
<dbReference type="PANTHER" id="PTHR37984">
    <property type="entry name" value="PROTEIN CBG26694"/>
    <property type="match status" value="1"/>
</dbReference>
<dbReference type="PANTHER" id="PTHR37984:SF9">
    <property type="entry name" value="INTEGRASE CATALYTIC DOMAIN-CONTAINING PROTEIN"/>
    <property type="match status" value="1"/>
</dbReference>
<dbReference type="EMBL" id="AM430518">
    <property type="protein sequence ID" value="CAN73588.1"/>
    <property type="molecule type" value="Genomic_DNA"/>
</dbReference>
<protein>
    <submittedName>
        <fullName evidence="2">Uncharacterized protein</fullName>
    </submittedName>
</protein>
<organism evidence="2">
    <name type="scientific">Vitis vinifera</name>
    <name type="common">Grape</name>
    <dbReference type="NCBI Taxonomy" id="29760"/>
    <lineage>
        <taxon>Eukaryota</taxon>
        <taxon>Viridiplantae</taxon>
        <taxon>Streptophyta</taxon>
        <taxon>Embryophyta</taxon>
        <taxon>Tracheophyta</taxon>
        <taxon>Spermatophyta</taxon>
        <taxon>Magnoliopsida</taxon>
        <taxon>eudicotyledons</taxon>
        <taxon>Gunneridae</taxon>
        <taxon>Pentapetalae</taxon>
        <taxon>rosids</taxon>
        <taxon>Vitales</taxon>
        <taxon>Vitaceae</taxon>
        <taxon>Viteae</taxon>
        <taxon>Vitis</taxon>
    </lineage>
</organism>
<sequence length="668" mass="76597">MDQQVVTIDQFTAAMTSIQEALANLSISRSLWTNSSPVDVKGNKPSGGQQSVDEPGHETDRCIVLRHAIQDLIDQGLVHLGQSSVTTNPLPSHITHAIPSSADDIHFLDFAEFDDHIHMLSWDESALEPMVSDEIYEMGRVTLSPRVPTPFRLIPKAALVAQTPFVLITDVEEVQTPYVDDVHIPDIHTHREALIRAQSQIRVETTTTPEGLIHMVTAGRATCIAFSDDDLPPDGSDHIRLLYISVQTLEMKDFCRNFVAMSFDQHDNTVVLDMMRIDYRYMARLRKERVRVRLTHTPFDYPIRPYTMSLVDYFRRASGPQMPLDGIIGGLNTIQEIGDIVDGVIPHDVYIDEMLVMSMSQIKEIVRPEFAMPFNLFGLSAIEIAKEIQTVLTPKFTKDDIVDVLFNDPVGSVEGEPTLWTHFFHLMFYRDLSPVLTISYLDVFTWSYEHMPSLDPFIVQHRLPLLPHAKPVKQKLRRLHSRWSLQVKEEIQKQLNIGFLSMVEYPEWLANVVPIPKKDDNVRVCVDFQDLNKASSKDDFPFPHIDMLVDSTKDDMIVKSGDRADHLAALERFFERIRQFRLRLNPKKCTFGVTSRKLLGYMISERGIEADPDKIKVILNMFAPRTEREIRGFLGRLQYISRFIARLADICEPIFRLLRKSQSTIWDY</sequence>
<dbReference type="InterPro" id="IPR043128">
    <property type="entry name" value="Rev_trsase/Diguanyl_cyclase"/>
</dbReference>
<evidence type="ECO:0000256" key="1">
    <source>
        <dbReference type="SAM" id="MobiDB-lite"/>
    </source>
</evidence>